<proteinExistence type="predicted"/>
<keyword evidence="3" id="KW-1185">Reference proteome</keyword>
<organism evidence="2 3">
    <name type="scientific">Clunio marinus</name>
    <dbReference type="NCBI Taxonomy" id="568069"/>
    <lineage>
        <taxon>Eukaryota</taxon>
        <taxon>Metazoa</taxon>
        <taxon>Ecdysozoa</taxon>
        <taxon>Arthropoda</taxon>
        <taxon>Hexapoda</taxon>
        <taxon>Insecta</taxon>
        <taxon>Pterygota</taxon>
        <taxon>Neoptera</taxon>
        <taxon>Endopterygota</taxon>
        <taxon>Diptera</taxon>
        <taxon>Nematocera</taxon>
        <taxon>Chironomoidea</taxon>
        <taxon>Chironomidae</taxon>
        <taxon>Clunio</taxon>
    </lineage>
</organism>
<dbReference type="OrthoDB" id="7791640at2759"/>
<name>A0A1J1J4Z7_9DIPT</name>
<dbReference type="AlphaFoldDB" id="A0A1J1J4Z7"/>
<feature type="region of interest" description="Disordered" evidence="1">
    <location>
        <begin position="153"/>
        <end position="192"/>
    </location>
</feature>
<evidence type="ECO:0000313" key="3">
    <source>
        <dbReference type="Proteomes" id="UP000183832"/>
    </source>
</evidence>
<dbReference type="Proteomes" id="UP000183832">
    <property type="component" value="Unassembled WGS sequence"/>
</dbReference>
<reference evidence="2 3" key="1">
    <citation type="submission" date="2015-04" db="EMBL/GenBank/DDBJ databases">
        <authorList>
            <person name="Syromyatnikov M.Y."/>
            <person name="Popov V.N."/>
        </authorList>
    </citation>
    <scope>NUCLEOTIDE SEQUENCE [LARGE SCALE GENOMIC DNA]</scope>
</reference>
<accession>A0A1J1J4Z7</accession>
<evidence type="ECO:0000313" key="2">
    <source>
        <dbReference type="EMBL" id="CRL07034.1"/>
    </source>
</evidence>
<evidence type="ECO:0000256" key="1">
    <source>
        <dbReference type="SAM" id="MobiDB-lite"/>
    </source>
</evidence>
<gene>
    <name evidence="2" type="ORF">CLUMA_CG019980</name>
</gene>
<dbReference type="EMBL" id="CVRI01000069">
    <property type="protein sequence ID" value="CRL07034.1"/>
    <property type="molecule type" value="Genomic_DNA"/>
</dbReference>
<sequence>MMSSTSSTCMDGYGNFMMHQHQVPLNFFNHNNQQIYQNGNTFSNANEWTGVPLVKSSLDSTRRKKVQSSRSNGYEYDENSMSRLAKHTQGAPIIMASRYQNKSLKLVQPFSHESGDTRNNNINGCSKAPLVDDAHNYDEAGYHANGTCLPRIIKPRKRRKKDRKPIASTSIENNPPNPFAFSSNQSNGFMQNMSATSNNNAYQTQSANDNFKKPAPPTNENNLFFNCDFDPSTFLPLPSSTSSSPISLSNSSLSSSTTASSCSCRLCDPNCKIWAFPLRRSFSDNSAVELDHHNNSNFDTVHIETNKKDVGVIGGNRVKTEWNSRGGSTFSILDMIEFNNHQHQKSLVMEVNRLRSESSSDSGDSGCDLLLGGLTISDNILTSTLKTFGDNLTSEKLNAITQRLSDFSLMSTPRATDLISSIDMINNTNDSHLNANELAAENRSQLDNLLSFQSNHNSNNNGIKMCEFSDHHRGSDLDTVPVLDNSGTCNYGNLMSPMLVNKQNFSSNLDMNNNNHHDLNSIVDGGHESLKERTFFDRLDMTWKGS</sequence>
<feature type="compositionally biased region" description="Basic residues" evidence="1">
    <location>
        <begin position="153"/>
        <end position="163"/>
    </location>
</feature>
<protein>
    <submittedName>
        <fullName evidence="2">CLUMA_CG019980, isoform A</fullName>
    </submittedName>
</protein>
<dbReference type="STRING" id="568069.A0A1J1J4Z7"/>